<dbReference type="InterPro" id="IPR018079">
    <property type="entry name" value="Ribosomal_uS4_CS"/>
</dbReference>
<dbReference type="GO" id="GO:0042274">
    <property type="term" value="P:ribosomal small subunit biogenesis"/>
    <property type="evidence" value="ECO:0007669"/>
    <property type="project" value="TreeGrafter"/>
</dbReference>
<dbReference type="PROSITE" id="PS00632">
    <property type="entry name" value="RIBOSOMAL_S4"/>
    <property type="match status" value="1"/>
</dbReference>
<comment type="similarity">
    <text evidence="1">Belongs to the universal ribosomal protein uS4 family.</text>
</comment>
<dbReference type="GO" id="GO:0019843">
    <property type="term" value="F:rRNA binding"/>
    <property type="evidence" value="ECO:0007669"/>
    <property type="project" value="UniProtKB-KW"/>
</dbReference>
<gene>
    <name evidence="9" type="ORF">QCA50_007360</name>
</gene>
<dbReference type="CDD" id="cd00165">
    <property type="entry name" value="S4"/>
    <property type="match status" value="1"/>
</dbReference>
<name>A0AAW0GH93_9APHY</name>
<evidence type="ECO:0000256" key="5">
    <source>
        <dbReference type="ARBA" id="ARBA00023274"/>
    </source>
</evidence>
<dbReference type="InterPro" id="IPR022801">
    <property type="entry name" value="Ribosomal_uS4"/>
</dbReference>
<feature type="region of interest" description="Disordered" evidence="7">
    <location>
        <begin position="270"/>
        <end position="300"/>
    </location>
</feature>
<dbReference type="SMART" id="SM00363">
    <property type="entry name" value="S4"/>
    <property type="match status" value="1"/>
</dbReference>
<dbReference type="PANTHER" id="PTHR11831">
    <property type="entry name" value="30S 40S RIBOSOMAL PROTEIN"/>
    <property type="match status" value="1"/>
</dbReference>
<evidence type="ECO:0000313" key="9">
    <source>
        <dbReference type="EMBL" id="KAK7689568.1"/>
    </source>
</evidence>
<reference evidence="9 10" key="1">
    <citation type="submission" date="2022-09" db="EMBL/GenBank/DDBJ databases">
        <authorList>
            <person name="Palmer J.M."/>
        </authorList>
    </citation>
    <scope>NUCLEOTIDE SEQUENCE [LARGE SCALE GENOMIC DNA]</scope>
    <source>
        <strain evidence="9 10">DSM 7382</strain>
    </source>
</reference>
<proteinExistence type="inferred from homology"/>
<dbReference type="GO" id="GO:0003735">
    <property type="term" value="F:structural constituent of ribosome"/>
    <property type="evidence" value="ECO:0007669"/>
    <property type="project" value="TreeGrafter"/>
</dbReference>
<feature type="domain" description="RNA-binding S4" evidence="8">
    <location>
        <begin position="139"/>
        <end position="197"/>
    </location>
</feature>
<dbReference type="Proteomes" id="UP001385951">
    <property type="component" value="Unassembled WGS sequence"/>
</dbReference>
<accession>A0AAW0GH93</accession>
<dbReference type="GO" id="GO:0005763">
    <property type="term" value="C:mitochondrial small ribosomal subunit"/>
    <property type="evidence" value="ECO:0007669"/>
    <property type="project" value="TreeGrafter"/>
</dbReference>
<dbReference type="InterPro" id="IPR036986">
    <property type="entry name" value="S4_RNA-bd_sf"/>
</dbReference>
<organism evidence="9 10">
    <name type="scientific">Cerrena zonata</name>
    <dbReference type="NCBI Taxonomy" id="2478898"/>
    <lineage>
        <taxon>Eukaryota</taxon>
        <taxon>Fungi</taxon>
        <taxon>Dikarya</taxon>
        <taxon>Basidiomycota</taxon>
        <taxon>Agaricomycotina</taxon>
        <taxon>Agaricomycetes</taxon>
        <taxon>Polyporales</taxon>
        <taxon>Cerrenaceae</taxon>
        <taxon>Cerrena</taxon>
    </lineage>
</organism>
<dbReference type="SUPFAM" id="SSF55174">
    <property type="entry name" value="Alpha-L RNA-binding motif"/>
    <property type="match status" value="1"/>
</dbReference>
<evidence type="ECO:0000259" key="8">
    <source>
        <dbReference type="SMART" id="SM00363"/>
    </source>
</evidence>
<comment type="caution">
    <text evidence="9">The sequence shown here is derived from an EMBL/GenBank/DDBJ whole genome shotgun (WGS) entry which is preliminary data.</text>
</comment>
<evidence type="ECO:0000256" key="3">
    <source>
        <dbReference type="ARBA" id="ARBA00022884"/>
    </source>
</evidence>
<dbReference type="EMBL" id="JASBNA010000008">
    <property type="protein sequence ID" value="KAK7689568.1"/>
    <property type="molecule type" value="Genomic_DNA"/>
</dbReference>
<sequence length="371" mass="41244">MRDANLFNINRALPRMSWSPKNLYNLWRRSLGGLQSVTNFKNQRKPLTLFQQRWISKSLVRAYHGDFINERLFKRWYLPDTIPDVRPRKSASSLSEQSILLNKWAKKDGVASKQAKQKEEDDSKALAPVGSLMFVEIERRIDVILFRACLAESVYEARRLVVHGNVLLNGKKHVNANTRLAPGDMVSVDPAAIRFIQPRASAKEVNETESKPKVVAAESTPETEPSESEVDASESTSKLPPHPNQHQKTSVSHGKKRKLGAVVLHPSISHHTLHHGSSSPLISKFPTTPAPPSTSDTQQLDLGTRKSLHHTTPMASSFVSLGSGILVCDQEFGVRARLLGCRRTGRVWRSGRSSKHGEVMLVVGAATLVPQ</sequence>
<evidence type="ECO:0000256" key="7">
    <source>
        <dbReference type="SAM" id="MobiDB-lite"/>
    </source>
</evidence>
<dbReference type="PANTHER" id="PTHR11831:SF4">
    <property type="entry name" value="SMALL RIBOSOMAL SUBUNIT PROTEIN US4M"/>
    <property type="match status" value="1"/>
</dbReference>
<dbReference type="AlphaFoldDB" id="A0AAW0GH93"/>
<keyword evidence="4" id="KW-0689">Ribosomal protein</keyword>
<dbReference type="InterPro" id="IPR002942">
    <property type="entry name" value="S4_RNA-bd"/>
</dbReference>
<evidence type="ECO:0000313" key="10">
    <source>
        <dbReference type="Proteomes" id="UP001385951"/>
    </source>
</evidence>
<evidence type="ECO:0000256" key="4">
    <source>
        <dbReference type="ARBA" id="ARBA00022980"/>
    </source>
</evidence>
<feature type="compositionally biased region" description="Basic and acidic residues" evidence="7">
    <location>
        <begin position="201"/>
        <end position="212"/>
    </location>
</feature>
<dbReference type="PROSITE" id="PS50889">
    <property type="entry name" value="S4"/>
    <property type="match status" value="1"/>
</dbReference>
<dbReference type="Pfam" id="PF01479">
    <property type="entry name" value="S4"/>
    <property type="match status" value="1"/>
</dbReference>
<keyword evidence="10" id="KW-1185">Reference proteome</keyword>
<keyword evidence="2 6" id="KW-0699">rRNA-binding</keyword>
<keyword evidence="5" id="KW-0687">Ribonucleoprotein</keyword>
<protein>
    <recommendedName>
        <fullName evidence="8">RNA-binding S4 domain-containing protein</fullName>
    </recommendedName>
</protein>
<feature type="compositionally biased region" description="Polar residues" evidence="7">
    <location>
        <begin position="233"/>
        <end position="252"/>
    </location>
</feature>
<dbReference type="Gene3D" id="3.10.290.10">
    <property type="entry name" value="RNA-binding S4 domain"/>
    <property type="match status" value="1"/>
</dbReference>
<evidence type="ECO:0000256" key="2">
    <source>
        <dbReference type="ARBA" id="ARBA00022730"/>
    </source>
</evidence>
<keyword evidence="3 6" id="KW-0694">RNA-binding</keyword>
<evidence type="ECO:0000256" key="1">
    <source>
        <dbReference type="ARBA" id="ARBA00007465"/>
    </source>
</evidence>
<feature type="region of interest" description="Disordered" evidence="7">
    <location>
        <begin position="201"/>
        <end position="256"/>
    </location>
</feature>
<evidence type="ECO:0000256" key="6">
    <source>
        <dbReference type="PROSITE-ProRule" id="PRU00182"/>
    </source>
</evidence>